<comment type="caution">
    <text evidence="1">The sequence shown here is derived from an EMBL/GenBank/DDBJ whole genome shotgun (WGS) entry which is preliminary data.</text>
</comment>
<evidence type="ECO:0000313" key="2">
    <source>
        <dbReference type="Proteomes" id="UP000314294"/>
    </source>
</evidence>
<keyword evidence="2" id="KW-1185">Reference proteome</keyword>
<dbReference type="Proteomes" id="UP000314294">
    <property type="component" value="Unassembled WGS sequence"/>
</dbReference>
<name>A0A4Z2I7T4_9TELE</name>
<gene>
    <name evidence="1" type="ORF">EYF80_015829</name>
</gene>
<dbReference type="AlphaFoldDB" id="A0A4Z2I7T4"/>
<proteinExistence type="predicted"/>
<protein>
    <submittedName>
        <fullName evidence="1">Uncharacterized protein</fullName>
    </submittedName>
</protein>
<organism evidence="1 2">
    <name type="scientific">Liparis tanakae</name>
    <name type="common">Tanaka's snailfish</name>
    <dbReference type="NCBI Taxonomy" id="230148"/>
    <lineage>
        <taxon>Eukaryota</taxon>
        <taxon>Metazoa</taxon>
        <taxon>Chordata</taxon>
        <taxon>Craniata</taxon>
        <taxon>Vertebrata</taxon>
        <taxon>Euteleostomi</taxon>
        <taxon>Actinopterygii</taxon>
        <taxon>Neopterygii</taxon>
        <taxon>Teleostei</taxon>
        <taxon>Neoteleostei</taxon>
        <taxon>Acanthomorphata</taxon>
        <taxon>Eupercaria</taxon>
        <taxon>Perciformes</taxon>
        <taxon>Cottioidei</taxon>
        <taxon>Cottales</taxon>
        <taxon>Liparidae</taxon>
        <taxon>Liparis</taxon>
    </lineage>
</organism>
<accession>A0A4Z2I7T4</accession>
<reference evidence="1 2" key="1">
    <citation type="submission" date="2019-03" db="EMBL/GenBank/DDBJ databases">
        <title>First draft genome of Liparis tanakae, snailfish: a comprehensive survey of snailfish specific genes.</title>
        <authorList>
            <person name="Kim W."/>
            <person name="Song I."/>
            <person name="Jeong J.-H."/>
            <person name="Kim D."/>
            <person name="Kim S."/>
            <person name="Ryu S."/>
            <person name="Song J.Y."/>
            <person name="Lee S.K."/>
        </authorList>
    </citation>
    <scope>NUCLEOTIDE SEQUENCE [LARGE SCALE GENOMIC DNA]</scope>
    <source>
        <tissue evidence="1">Muscle</tissue>
    </source>
</reference>
<sequence length="96" mass="11146">MKLQHVPRLQQRLGILLVYDDSRRIGEVQQKLQDLKRIVKVVGRDWPRPLTANWTNGVGVSAYLWHGNERSPAHRVTSVNMHCFLSVFKWVRTLSG</sequence>
<dbReference type="EMBL" id="SRLO01000119">
    <property type="protein sequence ID" value="TNN74008.1"/>
    <property type="molecule type" value="Genomic_DNA"/>
</dbReference>
<evidence type="ECO:0000313" key="1">
    <source>
        <dbReference type="EMBL" id="TNN74008.1"/>
    </source>
</evidence>